<name>A0ABY9KUR4_9BACI</name>
<accession>A0ABY9KUR4</accession>
<keyword evidence="3" id="KW-1185">Reference proteome</keyword>
<reference evidence="2" key="1">
    <citation type="submission" date="2023-06" db="EMBL/GenBank/DDBJ databases">
        <title>A Treasure from Seagulls: Isolation and Description of Aciduricobacillus qingdaonensis gen. nov., sp. nov., a Rare Obligately Uric Acid-utilizing Member in the Family Bacillaceae.</title>
        <authorList>
            <person name="Liu W."/>
            <person name="Wang B."/>
        </authorList>
    </citation>
    <scope>NUCLEOTIDE SEQUENCE</scope>
    <source>
        <strain evidence="2">44XB</strain>
    </source>
</reference>
<dbReference type="EMBL" id="CP129113">
    <property type="protein sequence ID" value="WLV24583.1"/>
    <property type="molecule type" value="Genomic_DNA"/>
</dbReference>
<protein>
    <recommendedName>
        <fullName evidence="4">DUF4352 domain-containing protein</fullName>
    </recommendedName>
</protein>
<feature type="region of interest" description="Disordered" evidence="1">
    <location>
        <begin position="22"/>
        <end position="51"/>
    </location>
</feature>
<feature type="compositionally biased region" description="Basic and acidic residues" evidence="1">
    <location>
        <begin position="24"/>
        <end position="51"/>
    </location>
</feature>
<dbReference type="RefSeq" id="WP_348027760.1">
    <property type="nucleotide sequence ID" value="NZ_CP129113.1"/>
</dbReference>
<gene>
    <name evidence="2" type="ORF">QR721_13215</name>
</gene>
<evidence type="ECO:0000313" key="3">
    <source>
        <dbReference type="Proteomes" id="UP001180087"/>
    </source>
</evidence>
<evidence type="ECO:0008006" key="4">
    <source>
        <dbReference type="Google" id="ProtNLM"/>
    </source>
</evidence>
<dbReference type="Proteomes" id="UP001180087">
    <property type="component" value="Chromosome"/>
</dbReference>
<evidence type="ECO:0000256" key="1">
    <source>
        <dbReference type="SAM" id="MobiDB-lite"/>
    </source>
</evidence>
<dbReference type="PROSITE" id="PS51257">
    <property type="entry name" value="PROKAR_LIPOPROTEIN"/>
    <property type="match status" value="1"/>
</dbReference>
<proteinExistence type="predicted"/>
<organism evidence="2 3">
    <name type="scientific">Aciduricibacillus chroicocephali</name>
    <dbReference type="NCBI Taxonomy" id="3054939"/>
    <lineage>
        <taxon>Bacteria</taxon>
        <taxon>Bacillati</taxon>
        <taxon>Bacillota</taxon>
        <taxon>Bacilli</taxon>
        <taxon>Bacillales</taxon>
        <taxon>Bacillaceae</taxon>
        <taxon>Aciduricibacillus</taxon>
    </lineage>
</organism>
<sequence length="283" mass="32006">MKKLFGALIFVTTILLVTGCSNGKTEENKRDDSEVKQEAKAEESGKTRGTLKEEDYKKLPENFKKYANYTAELSGKITDINVGKGQALIMLNYDYTDPSSEAMVEVKTDKLKEGDYVQIKGTIVDEYTDEDGEKQSVDELAIKASSTKKVDFKEAFAPTKREIKLDQKEDHKGLKVSLQKLEIADEQTRLYLTVNNESKVEVDSKLDFSKMTVGGKELELSKHRDHMELPEFQAELKPGEKSEGVLVFPAIEQSVTTAKFEVNPGRYNFDIQFDPFEFTVNLK</sequence>
<evidence type="ECO:0000313" key="2">
    <source>
        <dbReference type="EMBL" id="WLV24583.1"/>
    </source>
</evidence>